<sequence>MTRELHLEVVESSEEVAEVTALGGSGFRFVVNLRDKICSCRQWQVFGLPCKHAFAFITSLSNAHLRHYVDLYYSINKFKAAYAQLISAMPDKTQWPKSDHGFFMHPPLLKATADRPKTERYKGCSEKKRKNGKHLCPICKEKGHHWHNCKKGNPEDIAAMMVVREPPKKRPKRAKVVDSSIVACEDEAPARMCFPPSQNLETTTKKKGKDVHSSARTSKSLENTSKKKGKGANSKSVGSKRSRTSSSQPEKALLPMVPVDSSPAMCTRSKILKPTSPAMNTRSKRRLSL</sequence>
<evidence type="ECO:0000313" key="2">
    <source>
        <dbReference type="Proteomes" id="UP001732700"/>
    </source>
</evidence>
<reference evidence="1" key="1">
    <citation type="submission" date="2021-05" db="EMBL/GenBank/DDBJ databases">
        <authorList>
            <person name="Scholz U."/>
            <person name="Mascher M."/>
            <person name="Fiebig A."/>
        </authorList>
    </citation>
    <scope>NUCLEOTIDE SEQUENCE [LARGE SCALE GENOMIC DNA]</scope>
</reference>
<protein>
    <submittedName>
        <fullName evidence="1">Uncharacterized protein</fullName>
    </submittedName>
</protein>
<accession>A0ACD5X056</accession>
<organism evidence="1 2">
    <name type="scientific">Avena sativa</name>
    <name type="common">Oat</name>
    <dbReference type="NCBI Taxonomy" id="4498"/>
    <lineage>
        <taxon>Eukaryota</taxon>
        <taxon>Viridiplantae</taxon>
        <taxon>Streptophyta</taxon>
        <taxon>Embryophyta</taxon>
        <taxon>Tracheophyta</taxon>
        <taxon>Spermatophyta</taxon>
        <taxon>Magnoliopsida</taxon>
        <taxon>Liliopsida</taxon>
        <taxon>Poales</taxon>
        <taxon>Poaceae</taxon>
        <taxon>BOP clade</taxon>
        <taxon>Pooideae</taxon>
        <taxon>Poodae</taxon>
        <taxon>Poeae</taxon>
        <taxon>Poeae Chloroplast Group 1 (Aveneae type)</taxon>
        <taxon>Aveninae</taxon>
        <taxon>Avena</taxon>
    </lineage>
</organism>
<proteinExistence type="predicted"/>
<name>A0ACD5X056_AVESA</name>
<dbReference type="EnsemblPlants" id="AVESA.00010b.r2.4CG1295550.1">
    <property type="protein sequence ID" value="AVESA.00010b.r2.4CG1295550.1.CDS"/>
    <property type="gene ID" value="AVESA.00010b.r2.4CG1295550"/>
</dbReference>
<keyword evidence="2" id="KW-1185">Reference proteome</keyword>
<reference evidence="1" key="2">
    <citation type="submission" date="2025-09" db="UniProtKB">
        <authorList>
            <consortium name="EnsemblPlants"/>
        </authorList>
    </citation>
    <scope>IDENTIFICATION</scope>
</reference>
<evidence type="ECO:0000313" key="1">
    <source>
        <dbReference type="EnsemblPlants" id="AVESA.00010b.r2.4CG1295550.1.CDS"/>
    </source>
</evidence>
<dbReference type="Proteomes" id="UP001732700">
    <property type="component" value="Chromosome 4C"/>
</dbReference>